<evidence type="ECO:0000313" key="3">
    <source>
        <dbReference type="EMBL" id="MFC4107644.1"/>
    </source>
</evidence>
<gene>
    <name evidence="3" type="ORF">ACFOX0_17150</name>
</gene>
<evidence type="ECO:0000313" key="4">
    <source>
        <dbReference type="Proteomes" id="UP001595868"/>
    </source>
</evidence>
<accession>A0ABV8KNI5</accession>
<dbReference type="Pfam" id="PF20059">
    <property type="entry name" value="DUF6458"/>
    <property type="match status" value="1"/>
</dbReference>
<keyword evidence="1" id="KW-1133">Transmembrane helix</keyword>
<evidence type="ECO:0000256" key="1">
    <source>
        <dbReference type="SAM" id="Phobius"/>
    </source>
</evidence>
<keyword evidence="1" id="KW-0812">Transmembrane</keyword>
<name>A0ABV8KNI5_9ACTN</name>
<keyword evidence="1" id="KW-0472">Membrane</keyword>
<protein>
    <submittedName>
        <fullName evidence="3">DUF6458 family protein</fullName>
    </submittedName>
</protein>
<reference evidence="4" key="1">
    <citation type="journal article" date="2019" name="Int. J. Syst. Evol. Microbiol.">
        <title>The Global Catalogue of Microorganisms (GCM) 10K type strain sequencing project: providing services to taxonomists for standard genome sequencing and annotation.</title>
        <authorList>
            <consortium name="The Broad Institute Genomics Platform"/>
            <consortium name="The Broad Institute Genome Sequencing Center for Infectious Disease"/>
            <person name="Wu L."/>
            <person name="Ma J."/>
        </authorList>
    </citation>
    <scope>NUCLEOTIDE SEQUENCE [LARGE SCALE GENOMIC DNA]</scope>
    <source>
        <strain evidence="4">2902at01</strain>
    </source>
</reference>
<proteinExistence type="predicted"/>
<keyword evidence="4" id="KW-1185">Reference proteome</keyword>
<feature type="domain" description="DUF6458" evidence="2">
    <location>
        <begin position="1"/>
        <end position="77"/>
    </location>
</feature>
<dbReference type="Proteomes" id="UP001595868">
    <property type="component" value="Unassembled WGS sequence"/>
</dbReference>
<dbReference type="EMBL" id="JBHSBN010000011">
    <property type="protein sequence ID" value="MFC4107644.1"/>
    <property type="molecule type" value="Genomic_DNA"/>
</dbReference>
<organism evidence="3 4">
    <name type="scientific">Micromonospora zhanjiangensis</name>
    <dbReference type="NCBI Taxonomy" id="1522057"/>
    <lineage>
        <taxon>Bacteria</taxon>
        <taxon>Bacillati</taxon>
        <taxon>Actinomycetota</taxon>
        <taxon>Actinomycetes</taxon>
        <taxon>Micromonosporales</taxon>
        <taxon>Micromonosporaceae</taxon>
        <taxon>Micromonospora</taxon>
    </lineage>
</organism>
<evidence type="ECO:0000259" key="2">
    <source>
        <dbReference type="Pfam" id="PF20059"/>
    </source>
</evidence>
<feature type="transmembrane region" description="Helical" evidence="1">
    <location>
        <begin position="31"/>
        <end position="51"/>
    </location>
</feature>
<sequence length="82" mass="8738">MGIGASIFLIALGAILAFALHLNIGGLDLNIVGWILMAAGVLGLVMTSVIWGRRRQVVTTTAPTAPAEYRRVEERRDVGPPL</sequence>
<feature type="transmembrane region" description="Helical" evidence="1">
    <location>
        <begin position="7"/>
        <end position="25"/>
    </location>
</feature>
<dbReference type="RefSeq" id="WP_377546842.1">
    <property type="nucleotide sequence ID" value="NZ_JBHSBN010000011.1"/>
</dbReference>
<comment type="caution">
    <text evidence="3">The sequence shown here is derived from an EMBL/GenBank/DDBJ whole genome shotgun (WGS) entry which is preliminary data.</text>
</comment>
<dbReference type="InterPro" id="IPR045597">
    <property type="entry name" value="DUF6458"/>
</dbReference>